<dbReference type="AlphaFoldDB" id="A0A8J2T092"/>
<dbReference type="FunFam" id="1.10.1040.10:FF:000004">
    <property type="entry name" value="Glycerol-3-phosphate dehydrogenase [NAD(+)]"/>
    <property type="match status" value="1"/>
</dbReference>
<evidence type="ECO:0000256" key="6">
    <source>
        <dbReference type="RuleBase" id="RU361243"/>
    </source>
</evidence>
<dbReference type="GO" id="GO:0051287">
    <property type="term" value="F:NAD binding"/>
    <property type="evidence" value="ECO:0007669"/>
    <property type="project" value="UniProtKB-UniRule"/>
</dbReference>
<dbReference type="SUPFAM" id="SSF51735">
    <property type="entry name" value="NAD(P)-binding Rossmann-fold domains"/>
    <property type="match status" value="1"/>
</dbReference>
<dbReference type="OrthoDB" id="10263760at2759"/>
<dbReference type="GO" id="GO:0005975">
    <property type="term" value="P:carbohydrate metabolic process"/>
    <property type="evidence" value="ECO:0007669"/>
    <property type="project" value="InterPro"/>
</dbReference>
<dbReference type="Gene3D" id="1.10.1040.10">
    <property type="entry name" value="N-(1-d-carboxylethyl)-l-norvaline Dehydrogenase, domain 2"/>
    <property type="match status" value="1"/>
</dbReference>
<gene>
    <name evidence="10" type="ORF">PECAL_5P22720</name>
</gene>
<dbReference type="Gene3D" id="3.40.50.720">
    <property type="entry name" value="NAD(P)-binding Rossmann-like Domain"/>
    <property type="match status" value="1"/>
</dbReference>
<dbReference type="InterPro" id="IPR006109">
    <property type="entry name" value="G3P_DH_NAD-dep_C"/>
</dbReference>
<evidence type="ECO:0000256" key="1">
    <source>
        <dbReference type="ARBA" id="ARBA00011009"/>
    </source>
</evidence>
<name>A0A8J2T092_9STRA</name>
<comment type="catalytic activity">
    <reaction evidence="4 6">
        <text>sn-glycerol 3-phosphate + NAD(+) = dihydroxyacetone phosphate + NADH + H(+)</text>
        <dbReference type="Rhea" id="RHEA:11092"/>
        <dbReference type="ChEBI" id="CHEBI:15378"/>
        <dbReference type="ChEBI" id="CHEBI:57540"/>
        <dbReference type="ChEBI" id="CHEBI:57597"/>
        <dbReference type="ChEBI" id="CHEBI:57642"/>
        <dbReference type="ChEBI" id="CHEBI:57945"/>
        <dbReference type="EC" id="1.1.1.8"/>
    </reaction>
</comment>
<evidence type="ECO:0000256" key="7">
    <source>
        <dbReference type="SAM" id="SignalP"/>
    </source>
</evidence>
<accession>A0A8J2T092</accession>
<reference evidence="10" key="1">
    <citation type="submission" date="2021-11" db="EMBL/GenBank/DDBJ databases">
        <authorList>
            <consortium name="Genoscope - CEA"/>
            <person name="William W."/>
        </authorList>
    </citation>
    <scope>NUCLEOTIDE SEQUENCE</scope>
</reference>
<dbReference type="InterPro" id="IPR006168">
    <property type="entry name" value="G3P_DH_NAD-dep"/>
</dbReference>
<dbReference type="PRINTS" id="PR00077">
    <property type="entry name" value="GPDHDRGNASE"/>
</dbReference>
<dbReference type="PANTHER" id="PTHR11728">
    <property type="entry name" value="GLYCEROL-3-PHOSPHATE DEHYDROGENASE"/>
    <property type="match status" value="1"/>
</dbReference>
<feature type="domain" description="Glycerol-3-phosphate dehydrogenase NAD-dependent N-terminal" evidence="8">
    <location>
        <begin position="24"/>
        <end position="182"/>
    </location>
</feature>
<evidence type="ECO:0000313" key="11">
    <source>
        <dbReference type="Proteomes" id="UP000789595"/>
    </source>
</evidence>
<dbReference type="SUPFAM" id="SSF48179">
    <property type="entry name" value="6-phosphogluconate dehydrogenase C-terminal domain-like"/>
    <property type="match status" value="1"/>
</dbReference>
<dbReference type="InterPro" id="IPR036291">
    <property type="entry name" value="NAD(P)-bd_dom_sf"/>
</dbReference>
<dbReference type="InterPro" id="IPR008927">
    <property type="entry name" value="6-PGluconate_DH-like_C_sf"/>
</dbReference>
<feature type="signal peptide" evidence="7">
    <location>
        <begin position="1"/>
        <end position="18"/>
    </location>
</feature>
<dbReference type="Proteomes" id="UP000789595">
    <property type="component" value="Unassembled WGS sequence"/>
</dbReference>
<proteinExistence type="inferred from homology"/>
<dbReference type="PROSITE" id="PS00957">
    <property type="entry name" value="NAD_G3PDH"/>
    <property type="match status" value="1"/>
</dbReference>
<sequence>MRRCCMLALVARAAHGLAAPSRNKVVFVGAGSFGSAMALVAARAQPDASIKIWARRDAVVDEINDQRRNGRYLPEDADPFPSNVEATTDLRGAVSDADVVVLAVPGEFLGTTLEQINLDGKVAISLVKSARQIKGDVATVCEDVEAKFKTCRACALSGPNIYGSLARGEFAEATVGALDETTAAEAARVFASPAFRVDTVDDRAGVELCGVLKNVVALGSGFADAVAGPNARAALIRAGLVEIHALASRLRDAERATFFESPCGLGDLVLTTSSGRGRVLAKAFANDSVEEPAEAKWARLEKELFDGMKLPDWHAAQLVGDVLDERGWRGAFPLLASINDVAWRGAQPAAVVDALRPQPAFAR</sequence>
<evidence type="ECO:0000256" key="5">
    <source>
        <dbReference type="RuleBase" id="RU000437"/>
    </source>
</evidence>
<keyword evidence="11" id="KW-1185">Reference proteome</keyword>
<evidence type="ECO:0000259" key="8">
    <source>
        <dbReference type="Pfam" id="PF01210"/>
    </source>
</evidence>
<dbReference type="EMBL" id="CAKKNE010000005">
    <property type="protein sequence ID" value="CAH0377741.1"/>
    <property type="molecule type" value="Genomic_DNA"/>
</dbReference>
<evidence type="ECO:0000256" key="3">
    <source>
        <dbReference type="ARBA" id="ARBA00023027"/>
    </source>
</evidence>
<keyword evidence="7" id="KW-0732">Signal</keyword>
<dbReference type="GO" id="GO:0141152">
    <property type="term" value="F:glycerol-3-phosphate dehydrogenase (NAD+) activity"/>
    <property type="evidence" value="ECO:0007669"/>
    <property type="project" value="UniProtKB-UniRule"/>
</dbReference>
<feature type="domain" description="Glycerol-3-phosphate dehydrogenase NAD-dependent C-terminal" evidence="9">
    <location>
        <begin position="202"/>
        <end position="352"/>
    </location>
</feature>
<dbReference type="GO" id="GO:0046168">
    <property type="term" value="P:glycerol-3-phosphate catabolic process"/>
    <property type="evidence" value="ECO:0007669"/>
    <property type="project" value="UniProtKB-UniRule"/>
</dbReference>
<dbReference type="InterPro" id="IPR011128">
    <property type="entry name" value="G3P_DH_NAD-dep_N"/>
</dbReference>
<evidence type="ECO:0000256" key="4">
    <source>
        <dbReference type="ARBA" id="ARBA00048683"/>
    </source>
</evidence>
<dbReference type="PANTHER" id="PTHR11728:SF8">
    <property type="entry name" value="GLYCEROL-3-PHOSPHATE DEHYDROGENASE [NAD(+)]-RELATED"/>
    <property type="match status" value="1"/>
</dbReference>
<dbReference type="EC" id="1.1.1.8" evidence="6"/>
<evidence type="ECO:0000256" key="2">
    <source>
        <dbReference type="ARBA" id="ARBA00023002"/>
    </source>
</evidence>
<dbReference type="InterPro" id="IPR013328">
    <property type="entry name" value="6PGD_dom2"/>
</dbReference>
<comment type="similarity">
    <text evidence="1 5">Belongs to the NAD-dependent glycerol-3-phosphate dehydrogenase family.</text>
</comment>
<dbReference type="Pfam" id="PF07479">
    <property type="entry name" value="NAD_Gly3P_dh_C"/>
    <property type="match status" value="1"/>
</dbReference>
<dbReference type="Pfam" id="PF01210">
    <property type="entry name" value="NAD_Gly3P_dh_N"/>
    <property type="match status" value="1"/>
</dbReference>
<evidence type="ECO:0000259" key="9">
    <source>
        <dbReference type="Pfam" id="PF07479"/>
    </source>
</evidence>
<keyword evidence="3 5" id="KW-0520">NAD</keyword>
<feature type="chain" id="PRO_5035234523" description="Glycerol-3-phosphate dehydrogenase [NAD(+)]" evidence="7">
    <location>
        <begin position="19"/>
        <end position="363"/>
    </location>
</feature>
<organism evidence="10 11">
    <name type="scientific">Pelagomonas calceolata</name>
    <dbReference type="NCBI Taxonomy" id="35677"/>
    <lineage>
        <taxon>Eukaryota</taxon>
        <taxon>Sar</taxon>
        <taxon>Stramenopiles</taxon>
        <taxon>Ochrophyta</taxon>
        <taxon>Pelagophyceae</taxon>
        <taxon>Pelagomonadales</taxon>
        <taxon>Pelagomonadaceae</taxon>
        <taxon>Pelagomonas</taxon>
    </lineage>
</organism>
<comment type="caution">
    <text evidence="10">The sequence shown here is derived from an EMBL/GenBank/DDBJ whole genome shotgun (WGS) entry which is preliminary data.</text>
</comment>
<dbReference type="GO" id="GO:0005829">
    <property type="term" value="C:cytosol"/>
    <property type="evidence" value="ECO:0007669"/>
    <property type="project" value="TreeGrafter"/>
</dbReference>
<keyword evidence="2 5" id="KW-0560">Oxidoreductase</keyword>
<protein>
    <recommendedName>
        <fullName evidence="6">Glycerol-3-phosphate dehydrogenase [NAD(+)]</fullName>
        <ecNumber evidence="6">1.1.1.8</ecNumber>
    </recommendedName>
</protein>
<evidence type="ECO:0000313" key="10">
    <source>
        <dbReference type="EMBL" id="CAH0377741.1"/>
    </source>
</evidence>